<evidence type="ECO:0000256" key="6">
    <source>
        <dbReference type="ARBA" id="ARBA00022692"/>
    </source>
</evidence>
<proteinExistence type="inferred from homology"/>
<name>A0A7J6ATL3_AMEME</name>
<evidence type="ECO:0000256" key="8">
    <source>
        <dbReference type="ARBA" id="ARBA00022989"/>
    </source>
</evidence>
<dbReference type="InterPro" id="IPR001675">
    <property type="entry name" value="Glyco_trans_29"/>
</dbReference>
<dbReference type="Gene3D" id="3.90.1480.20">
    <property type="entry name" value="Glycosyl transferase family 29"/>
    <property type="match status" value="1"/>
</dbReference>
<feature type="disulfide bond" evidence="17">
    <location>
        <begin position="177"/>
        <end position="343"/>
    </location>
</feature>
<evidence type="ECO:0000256" key="4">
    <source>
        <dbReference type="ARBA" id="ARBA00022676"/>
    </source>
</evidence>
<evidence type="ECO:0000256" key="1">
    <source>
        <dbReference type="ARBA" id="ARBA00004323"/>
    </source>
</evidence>
<accession>A0A7J6ATL3</accession>
<evidence type="ECO:0000256" key="9">
    <source>
        <dbReference type="ARBA" id="ARBA00023034"/>
    </source>
</evidence>
<organism evidence="18 19">
    <name type="scientific">Ameiurus melas</name>
    <name type="common">Black bullhead</name>
    <name type="synonym">Silurus melas</name>
    <dbReference type="NCBI Taxonomy" id="219545"/>
    <lineage>
        <taxon>Eukaryota</taxon>
        <taxon>Metazoa</taxon>
        <taxon>Chordata</taxon>
        <taxon>Craniata</taxon>
        <taxon>Vertebrata</taxon>
        <taxon>Euteleostomi</taxon>
        <taxon>Actinopterygii</taxon>
        <taxon>Neopterygii</taxon>
        <taxon>Teleostei</taxon>
        <taxon>Ostariophysi</taxon>
        <taxon>Siluriformes</taxon>
        <taxon>Ictaluridae</taxon>
        <taxon>Ameiurus</taxon>
    </lineage>
</organism>
<gene>
    <name evidence="18" type="ORF">AMELA_G00111050</name>
</gene>
<evidence type="ECO:0000256" key="11">
    <source>
        <dbReference type="ARBA" id="ARBA00023157"/>
    </source>
</evidence>
<evidence type="ECO:0000313" key="18">
    <source>
        <dbReference type="EMBL" id="KAF4084878.1"/>
    </source>
</evidence>
<dbReference type="AlphaFoldDB" id="A0A7J6ATL3"/>
<comment type="subcellular location">
    <subcellularLocation>
        <location evidence="1">Golgi apparatus membrane</location>
        <topology evidence="1">Single-pass type II membrane protein</topology>
    </subcellularLocation>
</comment>
<keyword evidence="9" id="KW-0333">Golgi apparatus</keyword>
<evidence type="ECO:0000256" key="14">
    <source>
        <dbReference type="ARBA" id="ARBA00039109"/>
    </source>
</evidence>
<evidence type="ECO:0000256" key="7">
    <source>
        <dbReference type="ARBA" id="ARBA00022968"/>
    </source>
</evidence>
<evidence type="ECO:0000256" key="5">
    <source>
        <dbReference type="ARBA" id="ARBA00022679"/>
    </source>
</evidence>
<evidence type="ECO:0000256" key="17">
    <source>
        <dbReference type="PIRSR" id="PIRSR005557-2"/>
    </source>
</evidence>
<dbReference type="InterPro" id="IPR038578">
    <property type="entry name" value="GT29-like_sf"/>
</dbReference>
<evidence type="ECO:0000256" key="10">
    <source>
        <dbReference type="ARBA" id="ARBA00023136"/>
    </source>
</evidence>
<keyword evidence="11" id="KW-1015">Disulfide bond</keyword>
<evidence type="ECO:0000256" key="15">
    <source>
        <dbReference type="ARBA" id="ARBA00050664"/>
    </source>
</evidence>
<keyword evidence="7" id="KW-0735">Signal-anchor</keyword>
<comment type="catalytic activity">
    <reaction evidence="13">
        <text>a beta-D-galactosyl-(1-&gt;3)-N-acetyl-alpha-D-galactosaminyl derivative + CMP-N-acetyl-beta-neuraminate = a beta-D-galactosyl-(1-&gt;3)-[N-acetyl-alpha-neuraminyl-(2-&gt;6)]-N-acetyl-alpha-D-galactosaminyl derivative + CMP + H(+)</text>
        <dbReference type="Rhea" id="RHEA:11136"/>
        <dbReference type="ChEBI" id="CHEBI:15378"/>
        <dbReference type="ChEBI" id="CHEBI:57812"/>
        <dbReference type="ChEBI" id="CHEBI:60377"/>
        <dbReference type="ChEBI" id="CHEBI:133470"/>
        <dbReference type="ChEBI" id="CHEBI:140764"/>
        <dbReference type="EC" id="2.4.3.3"/>
    </reaction>
    <physiologicalReaction direction="left-to-right" evidence="13">
        <dbReference type="Rhea" id="RHEA:11137"/>
    </physiologicalReaction>
</comment>
<evidence type="ECO:0000313" key="19">
    <source>
        <dbReference type="Proteomes" id="UP000593565"/>
    </source>
</evidence>
<evidence type="ECO:0000256" key="12">
    <source>
        <dbReference type="ARBA" id="ARBA00023180"/>
    </source>
</evidence>
<evidence type="ECO:0000256" key="13">
    <source>
        <dbReference type="ARBA" id="ARBA00036348"/>
    </source>
</evidence>
<reference evidence="18 19" key="1">
    <citation type="submission" date="2020-02" db="EMBL/GenBank/DDBJ databases">
        <title>A chromosome-scale genome assembly of the black bullhead catfish (Ameiurus melas).</title>
        <authorList>
            <person name="Wen M."/>
            <person name="Zham M."/>
            <person name="Cabau C."/>
            <person name="Klopp C."/>
            <person name="Donnadieu C."/>
            <person name="Roques C."/>
            <person name="Bouchez O."/>
            <person name="Lampietro C."/>
            <person name="Jouanno E."/>
            <person name="Herpin A."/>
            <person name="Louis A."/>
            <person name="Berthelot C."/>
            <person name="Parey E."/>
            <person name="Roest-Crollius H."/>
            <person name="Braasch I."/>
            <person name="Postlethwait J."/>
            <person name="Robinson-Rechavi M."/>
            <person name="Echchiki A."/>
            <person name="Begum T."/>
            <person name="Montfort J."/>
            <person name="Schartl M."/>
            <person name="Bobe J."/>
            <person name="Guiguen Y."/>
        </authorList>
    </citation>
    <scope>NUCLEOTIDE SEQUENCE [LARGE SCALE GENOMIC DNA]</scope>
    <source>
        <strain evidence="18">M_S1</strain>
        <tissue evidence="18">Blood</tissue>
    </source>
</reference>
<comment type="catalytic activity">
    <reaction evidence="16">
        <text>a 3-O-[N-acetyl-alpha-D-galactosaminyl]-L-threonyl-[protein] + CMP-N-acetyl-beta-neuraminate = a 3-O-[N-acetyl-alpha-neuraminosyl-(2-&gt;6)-N-acetyl-alpha-D-galactosaminyl]-L-threonyl-[protein] + CMP + H(+)</text>
        <dbReference type="Rhea" id="RHEA:81643"/>
        <dbReference type="Rhea" id="RHEA-COMP:11689"/>
        <dbReference type="Rhea" id="RHEA-COMP:19720"/>
        <dbReference type="ChEBI" id="CHEBI:15378"/>
        <dbReference type="ChEBI" id="CHEBI:57812"/>
        <dbReference type="ChEBI" id="CHEBI:60377"/>
        <dbReference type="ChEBI" id="CHEBI:87075"/>
        <dbReference type="ChEBI" id="CHEBI:231970"/>
    </reaction>
    <physiologicalReaction direction="left-to-right" evidence="16">
        <dbReference type="Rhea" id="RHEA:81644"/>
    </physiologicalReaction>
</comment>
<evidence type="ECO:0000256" key="16">
    <source>
        <dbReference type="ARBA" id="ARBA00052285"/>
    </source>
</evidence>
<comment type="catalytic activity">
    <reaction evidence="15">
        <text>a 3-O-[N-acetyl-alpha-neuraminyl-(2-&gt;3)-beta-D-galactosyl-(1-&gt;3)-N-acetyl-alpha-D-galactosaminyl]-L-threonyl-[protein] + CMP-N-acetyl-beta-neuraminate = a 3-O-{alpha-Neu5Ac-(2-&gt;3)-beta-D-Gal-(1-&gt;3)-[alpha-Neu5Ac-(2-&gt;6)]-alpha-D-GalNAc}-L-threonyl-[protein] + CMP + H(+)</text>
        <dbReference type="Rhea" id="RHEA:81659"/>
        <dbReference type="Rhea" id="RHEA-COMP:14417"/>
        <dbReference type="Rhea" id="RHEA-COMP:16763"/>
        <dbReference type="ChEBI" id="CHEBI:15378"/>
        <dbReference type="ChEBI" id="CHEBI:57812"/>
        <dbReference type="ChEBI" id="CHEBI:60377"/>
        <dbReference type="ChEBI" id="CHEBI:139598"/>
        <dbReference type="ChEBI" id="CHEBI:156398"/>
    </reaction>
    <physiologicalReaction direction="left-to-right" evidence="15">
        <dbReference type="Rhea" id="RHEA:81660"/>
    </physiologicalReaction>
</comment>
<dbReference type="PANTHER" id="PTHR45941">
    <property type="entry name" value="ALPHA-N-ACETYLGALACTOSAMINIDE ALPHA-2,6-SIALYLTRANSFERASE 2-LIKE-RELATED"/>
    <property type="match status" value="1"/>
</dbReference>
<dbReference type="GO" id="GO:0001665">
    <property type="term" value="F:alpha-N-acetylgalactosaminide alpha-2,6-sialyltransferase activity"/>
    <property type="evidence" value="ECO:0007669"/>
    <property type="project" value="UniProtKB-EC"/>
</dbReference>
<keyword evidence="19" id="KW-1185">Reference proteome</keyword>
<keyword evidence="8" id="KW-1133">Transmembrane helix</keyword>
<keyword evidence="10" id="KW-0472">Membrane</keyword>
<dbReference type="Pfam" id="PF00777">
    <property type="entry name" value="Glyco_transf_29"/>
    <property type="match status" value="1"/>
</dbReference>
<protein>
    <recommendedName>
        <fullName evidence="14">alpha-N-acetylgalactosaminide alpha-2,6-sialyltransferase</fullName>
        <ecNumber evidence="14">2.4.3.3</ecNumber>
    </recommendedName>
</protein>
<keyword evidence="4" id="KW-0328">Glycosyltransferase</keyword>
<evidence type="ECO:0000256" key="2">
    <source>
        <dbReference type="ARBA" id="ARBA00004922"/>
    </source>
</evidence>
<dbReference type="EMBL" id="JAAGNN010000009">
    <property type="protein sequence ID" value="KAF4084878.1"/>
    <property type="molecule type" value="Genomic_DNA"/>
</dbReference>
<comment type="caution">
    <text evidence="18">The sequence shown here is derived from an EMBL/GenBank/DDBJ whole genome shotgun (WGS) entry which is preliminary data.</text>
</comment>
<keyword evidence="12" id="KW-0325">Glycoprotein</keyword>
<dbReference type="EC" id="2.4.3.3" evidence="14"/>
<sequence length="401" mass="46346">MMCLLHQKKLVFSILLLVFVLGSYIMRSSMKAEVQMTIRNSSVIESVHHTIKSSEAPVKPTKPITEPTKPTAPDYFGDKYTTDDSLPQTSCPSSIRKKVFQTDFGERFLAKVPILQWVKHFSEPEYKRLSHYYGAYGWGSVDFKVLKNSLALLNTSANQLMFDDWEKKQNRSQCIRCAVVGNGGILNGSKKGQEIDQHDYVFRTNGAVIKGFEEDVGSRTSFYTFSTNTLRNSLRSYAGLGFHAPPKSKETRYIFLPDHDRDYILMRAAAMRIPVETGSEQGLEPKQYFGDDATAGKFKMYHPDFIRYLRNRFLRSHTLDTKFKDIYRPSTGAVMLLAALHTCDEVNAYGFMTLDYRRYSDHYYDRKFHPVLFYANHDLQMELRLWLQLHKAGLIKLYMRT</sequence>
<comment type="pathway">
    <text evidence="2">Protein modification; protein glycosylation.</text>
</comment>
<evidence type="ECO:0000256" key="3">
    <source>
        <dbReference type="ARBA" id="ARBA00006003"/>
    </source>
</evidence>
<dbReference type="InterPro" id="IPR012163">
    <property type="entry name" value="Sialyl_trans"/>
</dbReference>
<keyword evidence="6" id="KW-0812">Transmembrane</keyword>
<dbReference type="Proteomes" id="UP000593565">
    <property type="component" value="Unassembled WGS sequence"/>
</dbReference>
<dbReference type="PANTHER" id="PTHR45941:SF4">
    <property type="entry name" value="ST6 N-ACETYLGALACTOSAMINIDE ALPHA-2,6-SIALYLTRANSFERASE 2"/>
    <property type="match status" value="1"/>
</dbReference>
<keyword evidence="5" id="KW-0808">Transferase</keyword>
<dbReference type="GO" id="GO:0000139">
    <property type="term" value="C:Golgi membrane"/>
    <property type="evidence" value="ECO:0007669"/>
    <property type="project" value="UniProtKB-SubCell"/>
</dbReference>
<comment type="similarity">
    <text evidence="3">Belongs to the glycosyltransferase 29 family.</text>
</comment>
<dbReference type="PIRSF" id="PIRSF005557">
    <property type="entry name" value="Sialyl_trans"/>
    <property type="match status" value="1"/>
</dbReference>